<dbReference type="GO" id="GO:0009190">
    <property type="term" value="P:cyclic nucleotide biosynthetic process"/>
    <property type="evidence" value="ECO:0007669"/>
    <property type="project" value="InterPro"/>
</dbReference>
<dbReference type="Pfam" id="PF13191">
    <property type="entry name" value="AAA_16"/>
    <property type="match status" value="1"/>
</dbReference>
<dbReference type="GO" id="GO:0004016">
    <property type="term" value="F:adenylate cyclase activity"/>
    <property type="evidence" value="ECO:0007669"/>
    <property type="project" value="TreeGrafter"/>
</dbReference>
<dbReference type="GO" id="GO:0005737">
    <property type="term" value="C:cytoplasm"/>
    <property type="evidence" value="ECO:0007669"/>
    <property type="project" value="TreeGrafter"/>
</dbReference>
<keyword evidence="1" id="KW-0547">Nucleotide-binding</keyword>
<name>A0A9D4BWF5_DREPO</name>
<dbReference type="AlphaFoldDB" id="A0A9D4BWF5"/>
<comment type="caution">
    <text evidence="6">The sequence shown here is derived from an EMBL/GenBank/DDBJ whole genome shotgun (WGS) entry which is preliminary data.</text>
</comment>
<dbReference type="PANTHER" id="PTHR16305">
    <property type="entry name" value="TESTICULAR SOLUBLE ADENYLYL CYCLASE"/>
    <property type="match status" value="1"/>
</dbReference>
<accession>A0A9D4BWF5</accession>
<gene>
    <name evidence="6" type="ORF">DPMN_071731</name>
</gene>
<dbReference type="Proteomes" id="UP000828390">
    <property type="component" value="Unassembled WGS sequence"/>
</dbReference>
<keyword evidence="3" id="KW-0456">Lyase</keyword>
<dbReference type="InterPro" id="IPR029787">
    <property type="entry name" value="Nucleotide_cyclase"/>
</dbReference>
<reference evidence="6" key="2">
    <citation type="submission" date="2020-11" db="EMBL/GenBank/DDBJ databases">
        <authorList>
            <person name="McCartney M.A."/>
            <person name="Auch B."/>
            <person name="Kono T."/>
            <person name="Mallez S."/>
            <person name="Becker A."/>
            <person name="Gohl D.M."/>
            <person name="Silverstein K.A.T."/>
            <person name="Koren S."/>
            <person name="Bechman K.B."/>
            <person name="Herman A."/>
            <person name="Abrahante J.E."/>
            <person name="Garbe J."/>
        </authorList>
    </citation>
    <scope>NUCLEOTIDE SEQUENCE</scope>
    <source>
        <strain evidence="6">Duluth1</strain>
        <tissue evidence="6">Whole animal</tissue>
    </source>
</reference>
<dbReference type="SMART" id="SM00382">
    <property type="entry name" value="AAA"/>
    <property type="match status" value="1"/>
</dbReference>
<feature type="domain" description="Guanylate cyclase" evidence="5">
    <location>
        <begin position="27"/>
        <end position="163"/>
    </location>
</feature>
<dbReference type="InterPro" id="IPR041664">
    <property type="entry name" value="AAA_16"/>
</dbReference>
<sequence>MKPHVPGIVIFADHNRQMPWSVTYHAVVMFADISGFTALCEKYSHMGQSGVDQLTRTLNEYLSALVEGILRSDGDILKFAGDAILAIWRVGRKEELQSEFVKVAKCCLDIQEKCGEWDTDIGVKLTVKIGLAAGEMSVTFLGNKEFRHYVELGPAVTAVNAAEHFCQSGMVVISPDTWEYCEQGLFELEPMEDEKHMRLMSLIPTKRTRSQSLPTTVLVSRRSFERRMSDEKPPEFPAKGSLDLASPSKTKDSDSSDFDKPVSGLKTAVENKFKIGSRFGKLRKIVTAVTEMKLDVALRLYILSPVLKKLDDNQPLEYLSEMRQVSIVFMNLVLSEGIDTASTLQTIFELVYSRTKAMNGSLNKLFLFDKGCTFLLIFGLPGFKSENDCAHALMSSGRMKSQLHKVQGVRNVSIGVTTGTTFCGVVGHPKRHEYSVIGRKVNMAARLMMNYPDKVTCDTDTFQTCRLPASYFVEMATKQLKGLKNVGVIREFAGFSGEQKTVAKQITHSMYPILGRQMEEFMFGDQVAAMRSEAPAHHRHLVFSGPAGIGKTRLLDQILSMSQQAGFRVISCQCDLEDSSYPYFITSHILQSLMRYTGFSEKLSKDAYLTDAVGVNNAQYLFLLNGILDCQLETPDSLIGAKFNEQSKRQQLLRAIAAKCLHSEAIRECVIVIDDAHNVDTSSWQFLCEMVNLSHCLIILSIRPTLLDVPTCRAAKDFMEDPQVKVVDLGSLEPKYMAPLACQMLDVISIPRDLDKLLRERVHGVPLWCMEFLRDLVKNEQLLVVNDDGQSDLVSQSTVAPNQDLIKPLTPARELELPSTQKLLHVAAVKVQPSNYMMDTEKDFLSATGYLYASPSRNENHLTVSDLAQISAGGAMTSMSRPNSSIKPKKLPAVTAKHRLAVFEKDVKPEDIPIPSAMKGRFKFKFRKNESREK</sequence>
<evidence type="ECO:0000256" key="4">
    <source>
        <dbReference type="SAM" id="MobiDB-lite"/>
    </source>
</evidence>
<evidence type="ECO:0000313" key="6">
    <source>
        <dbReference type="EMBL" id="KAH3712054.1"/>
    </source>
</evidence>
<evidence type="ECO:0000256" key="2">
    <source>
        <dbReference type="ARBA" id="ARBA00022840"/>
    </source>
</evidence>
<evidence type="ECO:0000259" key="5">
    <source>
        <dbReference type="PROSITE" id="PS50125"/>
    </source>
</evidence>
<proteinExistence type="predicted"/>
<dbReference type="InterPro" id="IPR027417">
    <property type="entry name" value="P-loop_NTPase"/>
</dbReference>
<evidence type="ECO:0000313" key="7">
    <source>
        <dbReference type="Proteomes" id="UP000828390"/>
    </source>
</evidence>
<feature type="compositionally biased region" description="Basic and acidic residues" evidence="4">
    <location>
        <begin position="249"/>
        <end position="260"/>
    </location>
</feature>
<dbReference type="SMART" id="SM00044">
    <property type="entry name" value="CYCc"/>
    <property type="match status" value="1"/>
</dbReference>
<dbReference type="Pfam" id="PF00211">
    <property type="entry name" value="Guanylate_cyc"/>
    <property type="match status" value="2"/>
</dbReference>
<dbReference type="GO" id="GO:0035556">
    <property type="term" value="P:intracellular signal transduction"/>
    <property type="evidence" value="ECO:0007669"/>
    <property type="project" value="InterPro"/>
</dbReference>
<dbReference type="FunFam" id="3.30.70.1230:FF:000021">
    <property type="entry name" value="Adenylate cyclase type 10"/>
    <property type="match status" value="1"/>
</dbReference>
<dbReference type="SUPFAM" id="SSF55073">
    <property type="entry name" value="Nucleotide cyclase"/>
    <property type="match status" value="2"/>
</dbReference>
<keyword evidence="7" id="KW-1185">Reference proteome</keyword>
<evidence type="ECO:0000256" key="1">
    <source>
        <dbReference type="ARBA" id="ARBA00022741"/>
    </source>
</evidence>
<feature type="compositionally biased region" description="Basic and acidic residues" evidence="4">
    <location>
        <begin position="223"/>
        <end position="234"/>
    </location>
</feature>
<dbReference type="GO" id="GO:0005524">
    <property type="term" value="F:ATP binding"/>
    <property type="evidence" value="ECO:0007669"/>
    <property type="project" value="UniProtKB-KW"/>
</dbReference>
<dbReference type="CDD" id="cd07302">
    <property type="entry name" value="CHD"/>
    <property type="match status" value="2"/>
</dbReference>
<protein>
    <recommendedName>
        <fullName evidence="5">Guanylate cyclase domain-containing protein</fullName>
    </recommendedName>
</protein>
<dbReference type="Gene3D" id="3.40.50.300">
    <property type="entry name" value="P-loop containing nucleotide triphosphate hydrolases"/>
    <property type="match status" value="1"/>
</dbReference>
<dbReference type="InterPro" id="IPR001054">
    <property type="entry name" value="A/G_cyclase"/>
</dbReference>
<feature type="domain" description="Guanylate cyclase" evidence="5">
    <location>
        <begin position="371"/>
        <end position="448"/>
    </location>
</feature>
<dbReference type="Gene3D" id="3.30.70.1230">
    <property type="entry name" value="Nucleotide cyclase"/>
    <property type="match status" value="2"/>
</dbReference>
<feature type="region of interest" description="Disordered" evidence="4">
    <location>
        <begin position="223"/>
        <end position="261"/>
    </location>
</feature>
<dbReference type="EMBL" id="JAIWYP010000014">
    <property type="protein sequence ID" value="KAH3712054.1"/>
    <property type="molecule type" value="Genomic_DNA"/>
</dbReference>
<dbReference type="SUPFAM" id="SSF52540">
    <property type="entry name" value="P-loop containing nucleoside triphosphate hydrolases"/>
    <property type="match status" value="1"/>
</dbReference>
<keyword evidence="2" id="KW-0067">ATP-binding</keyword>
<evidence type="ECO:0000256" key="3">
    <source>
        <dbReference type="ARBA" id="ARBA00023239"/>
    </source>
</evidence>
<reference evidence="6" key="1">
    <citation type="journal article" date="2019" name="bioRxiv">
        <title>The Genome of the Zebra Mussel, Dreissena polymorpha: A Resource for Invasive Species Research.</title>
        <authorList>
            <person name="McCartney M.A."/>
            <person name="Auch B."/>
            <person name="Kono T."/>
            <person name="Mallez S."/>
            <person name="Zhang Y."/>
            <person name="Obille A."/>
            <person name="Becker A."/>
            <person name="Abrahante J.E."/>
            <person name="Garbe J."/>
            <person name="Badalamenti J.P."/>
            <person name="Herman A."/>
            <person name="Mangelson H."/>
            <person name="Liachko I."/>
            <person name="Sullivan S."/>
            <person name="Sone E.D."/>
            <person name="Koren S."/>
            <person name="Silverstein K.A.T."/>
            <person name="Beckman K.B."/>
            <person name="Gohl D.M."/>
        </authorList>
    </citation>
    <scope>NUCLEOTIDE SEQUENCE</scope>
    <source>
        <strain evidence="6">Duluth1</strain>
        <tissue evidence="6">Whole animal</tissue>
    </source>
</reference>
<dbReference type="FunFam" id="3.30.70.1230:FF:000017">
    <property type="entry name" value="Adenylate cyclase type 10"/>
    <property type="match status" value="1"/>
</dbReference>
<dbReference type="PROSITE" id="PS50125">
    <property type="entry name" value="GUANYLATE_CYCLASE_2"/>
    <property type="match status" value="2"/>
</dbReference>
<dbReference type="PANTHER" id="PTHR16305:SF28">
    <property type="entry name" value="GUANYLATE CYCLASE DOMAIN-CONTAINING PROTEIN"/>
    <property type="match status" value="1"/>
</dbReference>
<dbReference type="InterPro" id="IPR003593">
    <property type="entry name" value="AAA+_ATPase"/>
</dbReference>
<organism evidence="6 7">
    <name type="scientific">Dreissena polymorpha</name>
    <name type="common">Zebra mussel</name>
    <name type="synonym">Mytilus polymorpha</name>
    <dbReference type="NCBI Taxonomy" id="45954"/>
    <lineage>
        <taxon>Eukaryota</taxon>
        <taxon>Metazoa</taxon>
        <taxon>Spiralia</taxon>
        <taxon>Lophotrochozoa</taxon>
        <taxon>Mollusca</taxon>
        <taxon>Bivalvia</taxon>
        <taxon>Autobranchia</taxon>
        <taxon>Heteroconchia</taxon>
        <taxon>Euheterodonta</taxon>
        <taxon>Imparidentia</taxon>
        <taxon>Neoheterodontei</taxon>
        <taxon>Myida</taxon>
        <taxon>Dreissenoidea</taxon>
        <taxon>Dreissenidae</taxon>
        <taxon>Dreissena</taxon>
    </lineage>
</organism>